<keyword evidence="2 4" id="KW-0238">DNA-binding</keyword>
<accession>A0AAP7NC00</accession>
<comment type="caution">
    <text evidence="8">The sequence shown here is derived from an EMBL/GenBank/DDBJ whole genome shotgun (WGS) entry which is preliminary data.</text>
</comment>
<dbReference type="InterPro" id="IPR002104">
    <property type="entry name" value="Integrase_catalytic"/>
</dbReference>
<feature type="domain" description="Core-binding (CB)" evidence="7">
    <location>
        <begin position="23"/>
        <end position="126"/>
    </location>
</feature>
<evidence type="ECO:0000259" key="6">
    <source>
        <dbReference type="PROSITE" id="PS51898"/>
    </source>
</evidence>
<organism evidence="8 9">
    <name type="scientific">Bacillus amyloliquefaciens</name>
    <name type="common">Bacillus velezensis</name>
    <dbReference type="NCBI Taxonomy" id="1390"/>
    <lineage>
        <taxon>Bacteria</taxon>
        <taxon>Bacillati</taxon>
        <taxon>Bacillota</taxon>
        <taxon>Bacilli</taxon>
        <taxon>Bacillales</taxon>
        <taxon>Bacillaceae</taxon>
        <taxon>Bacillus</taxon>
        <taxon>Bacillus amyloliquefaciens group</taxon>
    </lineage>
</organism>
<evidence type="ECO:0000256" key="5">
    <source>
        <dbReference type="SAM" id="MobiDB-lite"/>
    </source>
</evidence>
<dbReference type="PROSITE" id="PS51900">
    <property type="entry name" value="CB"/>
    <property type="match status" value="1"/>
</dbReference>
<feature type="compositionally biased region" description="Basic and acidic residues" evidence="5">
    <location>
        <begin position="346"/>
        <end position="358"/>
    </location>
</feature>
<dbReference type="PROSITE" id="PS51898">
    <property type="entry name" value="TYR_RECOMBINASE"/>
    <property type="match status" value="1"/>
</dbReference>
<evidence type="ECO:0000256" key="1">
    <source>
        <dbReference type="ARBA" id="ARBA00008857"/>
    </source>
</evidence>
<dbReference type="Proteomes" id="UP000180036">
    <property type="component" value="Unassembled WGS sequence"/>
</dbReference>
<protein>
    <submittedName>
        <fullName evidence="8">Integrase</fullName>
    </submittedName>
</protein>
<feature type="domain" description="Tyr recombinase" evidence="6">
    <location>
        <begin position="147"/>
        <end position="328"/>
    </location>
</feature>
<dbReference type="InterPro" id="IPR013762">
    <property type="entry name" value="Integrase-like_cat_sf"/>
</dbReference>
<dbReference type="EMBL" id="MOEA01000001">
    <property type="protein sequence ID" value="OIK22663.1"/>
    <property type="molecule type" value="Genomic_DNA"/>
</dbReference>
<gene>
    <name evidence="8" type="ORF">BKP66_03560</name>
</gene>
<evidence type="ECO:0000313" key="9">
    <source>
        <dbReference type="Proteomes" id="UP000180036"/>
    </source>
</evidence>
<reference evidence="8 9" key="1">
    <citation type="submission" date="2016-10" db="EMBL/GenBank/DDBJ databases">
        <authorList>
            <person name="Marach S."/>
            <person name="Prathuangwong S."/>
            <person name="Takikawa Y."/>
            <person name="Dohra H."/>
        </authorList>
    </citation>
    <scope>NUCLEOTIDE SEQUENCE [LARGE SCALE GENOMIC DNA]</scope>
    <source>
        <strain evidence="8 9">K2</strain>
    </source>
</reference>
<dbReference type="InterPro" id="IPR025269">
    <property type="entry name" value="SAM-like_dom"/>
</dbReference>
<dbReference type="InterPro" id="IPR011010">
    <property type="entry name" value="DNA_brk_join_enz"/>
</dbReference>
<dbReference type="GO" id="GO:0015074">
    <property type="term" value="P:DNA integration"/>
    <property type="evidence" value="ECO:0007669"/>
    <property type="project" value="InterPro"/>
</dbReference>
<feature type="region of interest" description="Disordered" evidence="5">
    <location>
        <begin position="338"/>
        <end position="358"/>
    </location>
</feature>
<dbReference type="InterPro" id="IPR050090">
    <property type="entry name" value="Tyrosine_recombinase_XerCD"/>
</dbReference>
<name>A0AAP7NC00_BACAM</name>
<dbReference type="SUPFAM" id="SSF56349">
    <property type="entry name" value="DNA breaking-rejoining enzymes"/>
    <property type="match status" value="1"/>
</dbReference>
<dbReference type="PANTHER" id="PTHR30349">
    <property type="entry name" value="PHAGE INTEGRASE-RELATED"/>
    <property type="match status" value="1"/>
</dbReference>
<dbReference type="Gene3D" id="1.10.443.10">
    <property type="entry name" value="Intergrase catalytic core"/>
    <property type="match status" value="1"/>
</dbReference>
<dbReference type="GO" id="GO:0003677">
    <property type="term" value="F:DNA binding"/>
    <property type="evidence" value="ECO:0007669"/>
    <property type="project" value="UniProtKB-UniRule"/>
</dbReference>
<dbReference type="GO" id="GO:0006310">
    <property type="term" value="P:DNA recombination"/>
    <property type="evidence" value="ECO:0007669"/>
    <property type="project" value="UniProtKB-KW"/>
</dbReference>
<evidence type="ECO:0000256" key="3">
    <source>
        <dbReference type="ARBA" id="ARBA00023172"/>
    </source>
</evidence>
<keyword evidence="3" id="KW-0233">DNA recombination</keyword>
<evidence type="ECO:0000256" key="2">
    <source>
        <dbReference type="ARBA" id="ARBA00023125"/>
    </source>
</evidence>
<evidence type="ECO:0000259" key="7">
    <source>
        <dbReference type="PROSITE" id="PS51900"/>
    </source>
</evidence>
<dbReference type="Gene3D" id="1.10.150.130">
    <property type="match status" value="1"/>
</dbReference>
<dbReference type="InterPro" id="IPR010998">
    <property type="entry name" value="Integrase_recombinase_N"/>
</dbReference>
<proteinExistence type="inferred from homology"/>
<dbReference type="InterPro" id="IPR044068">
    <property type="entry name" value="CB"/>
</dbReference>
<evidence type="ECO:0000313" key="8">
    <source>
        <dbReference type="EMBL" id="OIK22663.1"/>
    </source>
</evidence>
<dbReference type="AlphaFoldDB" id="A0AAP7NC00"/>
<evidence type="ECO:0000256" key="4">
    <source>
        <dbReference type="PROSITE-ProRule" id="PRU01248"/>
    </source>
</evidence>
<dbReference type="PANTHER" id="PTHR30349:SF41">
    <property type="entry name" value="INTEGRASE_RECOMBINASE PROTEIN MJ0367-RELATED"/>
    <property type="match status" value="1"/>
</dbReference>
<sequence length="358" mass="42060">MHSENRKGKRVKRKMKMERTNIYSLEELFERLVRAKRAENVVQETIDKYMRACRYLSDYAEEIGVSADIRHIDVDFARGFVSWLINDKIKFDGHNFKLDEHKTQGLSPRSVNDYIKTIRTFFRFLIDEDLAMENPFLKLKLLTEPQDVIEILTKSELRQLLAAPYLRSYPEFRDFVIMTCLIDSLCRVGEILSLKIENVDFSSNFLILEGTNTKTRKGRLIPLQGRTVRLIKELIKENEEFDSEYVFLANYGEKMTTNNFRQRLNNYADRAGIKKRVHPHLLRHTGATMFLEAGGDIRHLQMILGHNDLRMIKRYTHLSGKSLKEQHDKFSPLVQISSKAGRKRKVNNDTDKNFRKLP</sequence>
<dbReference type="Pfam" id="PF00589">
    <property type="entry name" value="Phage_integrase"/>
    <property type="match status" value="1"/>
</dbReference>
<comment type="similarity">
    <text evidence="1">Belongs to the 'phage' integrase family.</text>
</comment>
<dbReference type="RefSeq" id="WP_071347037.1">
    <property type="nucleotide sequence ID" value="NZ_MOEA01000001.1"/>
</dbReference>
<dbReference type="Pfam" id="PF13102">
    <property type="entry name" value="Phage_int_SAM_5"/>
    <property type="match status" value="1"/>
</dbReference>